<accession>A0A7T3ZXF1</accession>
<protein>
    <submittedName>
        <fullName evidence="3">CPBP family intramembrane metalloprotease</fullName>
    </submittedName>
</protein>
<evidence type="ECO:0000259" key="2">
    <source>
        <dbReference type="Pfam" id="PF02517"/>
    </source>
</evidence>
<dbReference type="InterPro" id="IPR003675">
    <property type="entry name" value="Rce1/LyrA-like_dom"/>
</dbReference>
<dbReference type="GO" id="GO:0004175">
    <property type="term" value="F:endopeptidase activity"/>
    <property type="evidence" value="ECO:0007669"/>
    <property type="project" value="UniProtKB-ARBA"/>
</dbReference>
<dbReference type="RefSeq" id="WP_198498690.1">
    <property type="nucleotide sequence ID" value="NZ_CP065989.1"/>
</dbReference>
<evidence type="ECO:0000313" key="4">
    <source>
        <dbReference type="Proteomes" id="UP000595374"/>
    </source>
</evidence>
<evidence type="ECO:0000256" key="1">
    <source>
        <dbReference type="SAM" id="Phobius"/>
    </source>
</evidence>
<feature type="transmembrane region" description="Helical" evidence="1">
    <location>
        <begin position="179"/>
        <end position="199"/>
    </location>
</feature>
<proteinExistence type="predicted"/>
<reference evidence="3 4" key="1">
    <citation type="submission" date="2020-12" db="EMBL/GenBank/DDBJ databases">
        <title>FDA dAtabase for Regulatory Grade micrObial Sequences (FDA-ARGOS): Supporting development and validation of Infectious Disease Dx tests.</title>
        <authorList>
            <person name="Sproer C."/>
            <person name="Gronow S."/>
            <person name="Severitt S."/>
            <person name="Schroder I."/>
            <person name="Tallon L."/>
            <person name="Sadzewicz L."/>
            <person name="Zhao X."/>
            <person name="Boylan J."/>
            <person name="Ott S."/>
            <person name="Bowen H."/>
            <person name="Vavikolanu K."/>
            <person name="Mehta A."/>
            <person name="Aluvathingal J."/>
            <person name="Nadendla S."/>
            <person name="Lowell S."/>
            <person name="Myers T."/>
            <person name="Yan Y."/>
            <person name="Sichtig H."/>
        </authorList>
    </citation>
    <scope>NUCLEOTIDE SEQUENCE [LARGE SCALE GENOMIC DNA]</scope>
    <source>
        <strain evidence="3 4">FDAARGOS_990</strain>
    </source>
</reference>
<feature type="transmembrane region" description="Helical" evidence="1">
    <location>
        <begin position="48"/>
        <end position="71"/>
    </location>
</feature>
<dbReference type="GO" id="GO:0080120">
    <property type="term" value="P:CAAX-box protein maturation"/>
    <property type="evidence" value="ECO:0007669"/>
    <property type="project" value="UniProtKB-ARBA"/>
</dbReference>
<gene>
    <name evidence="3" type="ORF">I6H47_11785</name>
</gene>
<dbReference type="EMBL" id="CP065989">
    <property type="protein sequence ID" value="QQB13496.1"/>
    <property type="molecule type" value="Genomic_DNA"/>
</dbReference>
<feature type="transmembrane region" description="Helical" evidence="1">
    <location>
        <begin position="149"/>
        <end position="173"/>
    </location>
</feature>
<dbReference type="Pfam" id="PF02517">
    <property type="entry name" value="Rce1-like"/>
    <property type="match status" value="1"/>
</dbReference>
<feature type="transmembrane region" description="Helical" evidence="1">
    <location>
        <begin position="261"/>
        <end position="278"/>
    </location>
</feature>
<dbReference type="PANTHER" id="PTHR39430:SF1">
    <property type="entry name" value="PROTEASE"/>
    <property type="match status" value="1"/>
</dbReference>
<name>A0A7T3ZXF1_9MICO</name>
<feature type="transmembrane region" description="Helical" evidence="1">
    <location>
        <begin position="17"/>
        <end position="36"/>
    </location>
</feature>
<keyword evidence="3" id="KW-0482">Metalloprotease</keyword>
<dbReference type="GO" id="GO:0006508">
    <property type="term" value="P:proteolysis"/>
    <property type="evidence" value="ECO:0007669"/>
    <property type="project" value="UniProtKB-KW"/>
</dbReference>
<keyword evidence="3" id="KW-0378">Hydrolase</keyword>
<keyword evidence="1" id="KW-0812">Transmembrane</keyword>
<dbReference type="PANTHER" id="PTHR39430">
    <property type="entry name" value="MEMBRANE-ASSOCIATED PROTEASE-RELATED"/>
    <property type="match status" value="1"/>
</dbReference>
<sequence length="290" mass="30253">MTFPAAMGQAQRPTGPLLGIVIATVIFFVAQLAALPAGMPSEGAGLTFVQQAVLTGSFGVGAILLLLWVRFKERRPIRSLGFAAPGAGAKILRGALIGLVMISAVALITVASGQGTLGAPNWSALLPALVLLVGFTIQGSTEELFARGYLVQAVSWKWGLLAAFVVQTVWFTLLHGANGGITVVPVLNLVLVAVFLGFWSLAEEGLWGVCAFHAVWNWGQGNLWGAHVSNMDVETSVLSFRPTPGAGDLISGGSFGFEGSLVSSLMLALGTVVAVVMVRRRRRAATADQG</sequence>
<dbReference type="Proteomes" id="UP000595374">
    <property type="component" value="Chromosome"/>
</dbReference>
<keyword evidence="1" id="KW-0472">Membrane</keyword>
<organism evidence="3 4">
    <name type="scientific">Brevibacterium casei</name>
    <dbReference type="NCBI Taxonomy" id="33889"/>
    <lineage>
        <taxon>Bacteria</taxon>
        <taxon>Bacillati</taxon>
        <taxon>Actinomycetota</taxon>
        <taxon>Actinomycetes</taxon>
        <taxon>Micrococcales</taxon>
        <taxon>Brevibacteriaceae</taxon>
        <taxon>Brevibacterium</taxon>
    </lineage>
</organism>
<keyword evidence="1" id="KW-1133">Transmembrane helix</keyword>
<feature type="transmembrane region" description="Helical" evidence="1">
    <location>
        <begin position="91"/>
        <end position="113"/>
    </location>
</feature>
<dbReference type="GO" id="GO:0008237">
    <property type="term" value="F:metallopeptidase activity"/>
    <property type="evidence" value="ECO:0007669"/>
    <property type="project" value="UniProtKB-KW"/>
</dbReference>
<evidence type="ECO:0000313" key="3">
    <source>
        <dbReference type="EMBL" id="QQB13496.1"/>
    </source>
</evidence>
<dbReference type="AlphaFoldDB" id="A0A7T3ZXF1"/>
<feature type="domain" description="CAAX prenyl protease 2/Lysostaphin resistance protein A-like" evidence="2">
    <location>
        <begin position="127"/>
        <end position="218"/>
    </location>
</feature>
<keyword evidence="3" id="KW-0645">Protease</keyword>